<dbReference type="PaxDb" id="55529-EKX48886"/>
<dbReference type="GeneID" id="17305507"/>
<dbReference type="HOGENOM" id="CLU_1491770_0_0_1"/>
<reference evidence="4" key="3">
    <citation type="submission" date="2015-06" db="UniProtKB">
        <authorList>
            <consortium name="EnsemblProtists"/>
        </authorList>
    </citation>
    <scope>IDENTIFICATION</scope>
</reference>
<dbReference type="KEGG" id="gtt:GUITHDRAFT_105511"/>
<gene>
    <name evidence="3" type="ORF">GUITHDRAFT_105511</name>
</gene>
<dbReference type="RefSeq" id="XP_005835866.1">
    <property type="nucleotide sequence ID" value="XM_005835809.1"/>
</dbReference>
<dbReference type="Pfam" id="PF00533">
    <property type="entry name" value="BRCT"/>
    <property type="match status" value="1"/>
</dbReference>
<keyword evidence="1" id="KW-0732">Signal</keyword>
<reference evidence="5" key="2">
    <citation type="submission" date="2012-11" db="EMBL/GenBank/DDBJ databases">
        <authorList>
            <person name="Kuo A."/>
            <person name="Curtis B.A."/>
            <person name="Tanifuji G."/>
            <person name="Burki F."/>
            <person name="Gruber A."/>
            <person name="Irimia M."/>
            <person name="Maruyama S."/>
            <person name="Arias M.C."/>
            <person name="Ball S.G."/>
            <person name="Gile G.H."/>
            <person name="Hirakawa Y."/>
            <person name="Hopkins J.F."/>
            <person name="Rensing S.A."/>
            <person name="Schmutz J."/>
            <person name="Symeonidi A."/>
            <person name="Elias M."/>
            <person name="Eveleigh R.J."/>
            <person name="Herman E.K."/>
            <person name="Klute M.J."/>
            <person name="Nakayama T."/>
            <person name="Obornik M."/>
            <person name="Reyes-Prieto A."/>
            <person name="Armbrust E.V."/>
            <person name="Aves S.J."/>
            <person name="Beiko R.G."/>
            <person name="Coutinho P."/>
            <person name="Dacks J.B."/>
            <person name="Durnford D.G."/>
            <person name="Fast N.M."/>
            <person name="Green B.R."/>
            <person name="Grisdale C."/>
            <person name="Hempe F."/>
            <person name="Henrissat B."/>
            <person name="Hoppner M.P."/>
            <person name="Ishida K.-I."/>
            <person name="Kim E."/>
            <person name="Koreny L."/>
            <person name="Kroth P.G."/>
            <person name="Liu Y."/>
            <person name="Malik S.-B."/>
            <person name="Maier U.G."/>
            <person name="McRose D."/>
            <person name="Mock T."/>
            <person name="Neilson J.A."/>
            <person name="Onodera N.T."/>
            <person name="Poole A.M."/>
            <person name="Pritham E.J."/>
            <person name="Richards T.A."/>
            <person name="Rocap G."/>
            <person name="Roy S.W."/>
            <person name="Sarai C."/>
            <person name="Schaack S."/>
            <person name="Shirato S."/>
            <person name="Slamovits C.H."/>
            <person name="Spencer D.F."/>
            <person name="Suzuki S."/>
            <person name="Worden A.Z."/>
            <person name="Zauner S."/>
            <person name="Barry K."/>
            <person name="Bell C."/>
            <person name="Bharti A.K."/>
            <person name="Crow J.A."/>
            <person name="Grimwood J."/>
            <person name="Kramer R."/>
            <person name="Lindquist E."/>
            <person name="Lucas S."/>
            <person name="Salamov A."/>
            <person name="McFadden G.I."/>
            <person name="Lane C.E."/>
            <person name="Keeling P.J."/>
            <person name="Gray M.W."/>
            <person name="Grigoriev I.V."/>
            <person name="Archibald J.M."/>
        </authorList>
    </citation>
    <scope>NUCLEOTIDE SEQUENCE</scope>
    <source>
        <strain evidence="5">CCMP2712</strain>
    </source>
</reference>
<dbReference type="AlphaFoldDB" id="L1JK72"/>
<dbReference type="Proteomes" id="UP000011087">
    <property type="component" value="Unassembled WGS sequence"/>
</dbReference>
<protein>
    <recommendedName>
        <fullName evidence="2">BRCT domain-containing protein</fullName>
    </recommendedName>
</protein>
<feature type="domain" description="BRCT" evidence="2">
    <location>
        <begin position="77"/>
        <end position="169"/>
    </location>
</feature>
<feature type="signal peptide" evidence="1">
    <location>
        <begin position="1"/>
        <end position="24"/>
    </location>
</feature>
<name>L1JK72_GUITC</name>
<dbReference type="InterPro" id="IPR036420">
    <property type="entry name" value="BRCT_dom_sf"/>
</dbReference>
<dbReference type="Gene3D" id="3.40.50.10190">
    <property type="entry name" value="BRCT domain"/>
    <property type="match status" value="1"/>
</dbReference>
<sequence length="181" mass="20031">MLGSARRSLLAGVAVFNLVAPLNAYSSSFVQISGGFSRFLLSRRDALRACRQVSPCVNIWRACAVSACDDGAGGDERSSKALAGSVYAITGNFRQRREETIKQMETLGCQLSPTVHKRVEFVLCDDDALTSETKHVRKAAKYKIPLVSIQYVEECVQLGKKLRPEDFDKTRRISGLQLEQE</sequence>
<dbReference type="EMBL" id="JH992984">
    <property type="protein sequence ID" value="EKX48886.1"/>
    <property type="molecule type" value="Genomic_DNA"/>
</dbReference>
<reference evidence="3 5" key="1">
    <citation type="journal article" date="2012" name="Nature">
        <title>Algal genomes reveal evolutionary mosaicism and the fate of nucleomorphs.</title>
        <authorList>
            <consortium name="DOE Joint Genome Institute"/>
            <person name="Curtis B.A."/>
            <person name="Tanifuji G."/>
            <person name="Burki F."/>
            <person name="Gruber A."/>
            <person name="Irimia M."/>
            <person name="Maruyama S."/>
            <person name="Arias M.C."/>
            <person name="Ball S.G."/>
            <person name="Gile G.H."/>
            <person name="Hirakawa Y."/>
            <person name="Hopkins J.F."/>
            <person name="Kuo A."/>
            <person name="Rensing S.A."/>
            <person name="Schmutz J."/>
            <person name="Symeonidi A."/>
            <person name="Elias M."/>
            <person name="Eveleigh R.J."/>
            <person name="Herman E.K."/>
            <person name="Klute M.J."/>
            <person name="Nakayama T."/>
            <person name="Obornik M."/>
            <person name="Reyes-Prieto A."/>
            <person name="Armbrust E.V."/>
            <person name="Aves S.J."/>
            <person name="Beiko R.G."/>
            <person name="Coutinho P."/>
            <person name="Dacks J.B."/>
            <person name="Durnford D.G."/>
            <person name="Fast N.M."/>
            <person name="Green B.R."/>
            <person name="Grisdale C.J."/>
            <person name="Hempel F."/>
            <person name="Henrissat B."/>
            <person name="Hoppner M.P."/>
            <person name="Ishida K."/>
            <person name="Kim E."/>
            <person name="Koreny L."/>
            <person name="Kroth P.G."/>
            <person name="Liu Y."/>
            <person name="Malik S.B."/>
            <person name="Maier U.G."/>
            <person name="McRose D."/>
            <person name="Mock T."/>
            <person name="Neilson J.A."/>
            <person name="Onodera N.T."/>
            <person name="Poole A.M."/>
            <person name="Pritham E.J."/>
            <person name="Richards T.A."/>
            <person name="Rocap G."/>
            <person name="Roy S.W."/>
            <person name="Sarai C."/>
            <person name="Schaack S."/>
            <person name="Shirato S."/>
            <person name="Slamovits C.H."/>
            <person name="Spencer D.F."/>
            <person name="Suzuki S."/>
            <person name="Worden A.Z."/>
            <person name="Zauner S."/>
            <person name="Barry K."/>
            <person name="Bell C."/>
            <person name="Bharti A.K."/>
            <person name="Crow J.A."/>
            <person name="Grimwood J."/>
            <person name="Kramer R."/>
            <person name="Lindquist E."/>
            <person name="Lucas S."/>
            <person name="Salamov A."/>
            <person name="McFadden G.I."/>
            <person name="Lane C.E."/>
            <person name="Keeling P.J."/>
            <person name="Gray M.W."/>
            <person name="Grigoriev I.V."/>
            <person name="Archibald J.M."/>
        </authorList>
    </citation>
    <scope>NUCLEOTIDE SEQUENCE</scope>
    <source>
        <strain evidence="3 5">CCMP2712</strain>
    </source>
</reference>
<keyword evidence="5" id="KW-1185">Reference proteome</keyword>
<dbReference type="OrthoDB" id="10607097at2759"/>
<accession>L1JK72</accession>
<feature type="chain" id="PRO_5008771563" description="BRCT domain-containing protein" evidence="1">
    <location>
        <begin position="25"/>
        <end position="181"/>
    </location>
</feature>
<dbReference type="SUPFAM" id="SSF52113">
    <property type="entry name" value="BRCT domain"/>
    <property type="match status" value="1"/>
</dbReference>
<proteinExistence type="predicted"/>
<evidence type="ECO:0000259" key="2">
    <source>
        <dbReference type="PROSITE" id="PS50172"/>
    </source>
</evidence>
<evidence type="ECO:0000256" key="1">
    <source>
        <dbReference type="SAM" id="SignalP"/>
    </source>
</evidence>
<dbReference type="EnsemblProtists" id="EKX48886">
    <property type="protein sequence ID" value="EKX48886"/>
    <property type="gene ID" value="GUITHDRAFT_105511"/>
</dbReference>
<evidence type="ECO:0000313" key="5">
    <source>
        <dbReference type="Proteomes" id="UP000011087"/>
    </source>
</evidence>
<evidence type="ECO:0000313" key="4">
    <source>
        <dbReference type="EnsemblProtists" id="EKX48886"/>
    </source>
</evidence>
<dbReference type="InterPro" id="IPR001357">
    <property type="entry name" value="BRCT_dom"/>
</dbReference>
<organism evidence="3">
    <name type="scientific">Guillardia theta (strain CCMP2712)</name>
    <name type="common">Cryptophyte</name>
    <dbReference type="NCBI Taxonomy" id="905079"/>
    <lineage>
        <taxon>Eukaryota</taxon>
        <taxon>Cryptophyceae</taxon>
        <taxon>Pyrenomonadales</taxon>
        <taxon>Geminigeraceae</taxon>
        <taxon>Guillardia</taxon>
    </lineage>
</organism>
<dbReference type="PROSITE" id="PS50172">
    <property type="entry name" value="BRCT"/>
    <property type="match status" value="1"/>
</dbReference>
<dbReference type="SMART" id="SM00292">
    <property type="entry name" value="BRCT"/>
    <property type="match status" value="1"/>
</dbReference>
<evidence type="ECO:0000313" key="3">
    <source>
        <dbReference type="EMBL" id="EKX48886.1"/>
    </source>
</evidence>